<reference evidence="1" key="1">
    <citation type="submission" date="2021-07" db="EMBL/GenBank/DDBJ databases">
        <authorList>
            <person name="Durling M."/>
        </authorList>
    </citation>
    <scope>NUCLEOTIDE SEQUENCE</scope>
</reference>
<evidence type="ECO:0000313" key="1">
    <source>
        <dbReference type="EMBL" id="CAG8957049.1"/>
    </source>
</evidence>
<protein>
    <submittedName>
        <fullName evidence="1">Uncharacterized protein</fullName>
    </submittedName>
</protein>
<dbReference type="OrthoDB" id="10436439at2759"/>
<accession>A0A9N9PKF5</accession>
<organism evidence="1 2">
    <name type="scientific">Hymenoscyphus fraxineus</name>
    <dbReference type="NCBI Taxonomy" id="746836"/>
    <lineage>
        <taxon>Eukaryota</taxon>
        <taxon>Fungi</taxon>
        <taxon>Dikarya</taxon>
        <taxon>Ascomycota</taxon>
        <taxon>Pezizomycotina</taxon>
        <taxon>Leotiomycetes</taxon>
        <taxon>Helotiales</taxon>
        <taxon>Helotiaceae</taxon>
        <taxon>Hymenoscyphus</taxon>
    </lineage>
</organism>
<sequence>MAHETSTQNRPVGGAAIEKLWALMCQIKATETFSALSEGDLGEIEGISCADMMAQMKIVLHDAFEQIQGYKGFEINQYGEGLKEEVLLKAVNINIDSHFNPFQA</sequence>
<dbReference type="Proteomes" id="UP000696280">
    <property type="component" value="Unassembled WGS sequence"/>
</dbReference>
<dbReference type="AlphaFoldDB" id="A0A9N9PKF5"/>
<evidence type="ECO:0000313" key="2">
    <source>
        <dbReference type="Proteomes" id="UP000696280"/>
    </source>
</evidence>
<name>A0A9N9PKF5_9HELO</name>
<proteinExistence type="predicted"/>
<dbReference type="EMBL" id="CAJVRL010000076">
    <property type="protein sequence ID" value="CAG8957049.1"/>
    <property type="molecule type" value="Genomic_DNA"/>
</dbReference>
<comment type="caution">
    <text evidence="1">The sequence shown here is derived from an EMBL/GenBank/DDBJ whole genome shotgun (WGS) entry which is preliminary data.</text>
</comment>
<gene>
    <name evidence="1" type="ORF">HYFRA_00012531</name>
</gene>
<keyword evidence="2" id="KW-1185">Reference proteome</keyword>